<dbReference type="Proteomes" id="UP001157161">
    <property type="component" value="Unassembled WGS sequence"/>
</dbReference>
<feature type="signal peptide" evidence="1">
    <location>
        <begin position="1"/>
        <end position="23"/>
    </location>
</feature>
<sequence>MSRTAVRLAASVAAAGLALTLSACSPVLSNVPYAASDGARVVWQERNSPVRGENIVLVASEEGAVARLVGGLTNTTADDVTVTLGFSDGPSRTISVGAGSTVLMGGEEQEEVLLDGVPGSPGSNVEMVFSTPDLGQISHLVPVLDGTFPQYADLVP</sequence>
<keyword evidence="1" id="KW-0732">Signal</keyword>
<organism evidence="2 3">
    <name type="scientific">Litorihabitans aurantiacus</name>
    <dbReference type="NCBI Taxonomy" id="1930061"/>
    <lineage>
        <taxon>Bacteria</taxon>
        <taxon>Bacillati</taxon>
        <taxon>Actinomycetota</taxon>
        <taxon>Actinomycetes</taxon>
        <taxon>Micrococcales</taxon>
        <taxon>Beutenbergiaceae</taxon>
        <taxon>Litorihabitans</taxon>
    </lineage>
</organism>
<evidence type="ECO:0000256" key="1">
    <source>
        <dbReference type="SAM" id="SignalP"/>
    </source>
</evidence>
<gene>
    <name evidence="2" type="ORF">GCM10025875_24240</name>
</gene>
<evidence type="ECO:0000313" key="3">
    <source>
        <dbReference type="Proteomes" id="UP001157161"/>
    </source>
</evidence>
<reference evidence="2" key="2">
    <citation type="submission" date="2023-02" db="EMBL/GenBank/DDBJ databases">
        <authorList>
            <person name="Sun Q."/>
            <person name="Mori K."/>
        </authorList>
    </citation>
    <scope>NUCLEOTIDE SEQUENCE</scope>
    <source>
        <strain evidence="2">NBRC 112290</strain>
    </source>
</reference>
<dbReference type="PROSITE" id="PS51257">
    <property type="entry name" value="PROKAR_LIPOPROTEIN"/>
    <property type="match status" value="1"/>
</dbReference>
<dbReference type="RefSeq" id="WP_284251130.1">
    <property type="nucleotide sequence ID" value="NZ_BSUM01000001.1"/>
</dbReference>
<reference evidence="2" key="1">
    <citation type="journal article" date="2014" name="Int. J. Syst. Evol. Microbiol.">
        <title>Complete genome sequence of Corynebacterium casei LMG S-19264T (=DSM 44701T), isolated from a smear-ripened cheese.</title>
        <authorList>
            <consortium name="US DOE Joint Genome Institute (JGI-PGF)"/>
            <person name="Walter F."/>
            <person name="Albersmeier A."/>
            <person name="Kalinowski J."/>
            <person name="Ruckert C."/>
        </authorList>
    </citation>
    <scope>NUCLEOTIDE SEQUENCE</scope>
    <source>
        <strain evidence="2">NBRC 112290</strain>
    </source>
</reference>
<proteinExistence type="predicted"/>
<protein>
    <recommendedName>
        <fullName evidence="4">DNA modification methylase</fullName>
    </recommendedName>
</protein>
<dbReference type="EMBL" id="BSUM01000001">
    <property type="protein sequence ID" value="GMA32432.1"/>
    <property type="molecule type" value="Genomic_DNA"/>
</dbReference>
<evidence type="ECO:0000313" key="2">
    <source>
        <dbReference type="EMBL" id="GMA32432.1"/>
    </source>
</evidence>
<comment type="caution">
    <text evidence="2">The sequence shown here is derived from an EMBL/GenBank/DDBJ whole genome shotgun (WGS) entry which is preliminary data.</text>
</comment>
<evidence type="ECO:0008006" key="4">
    <source>
        <dbReference type="Google" id="ProtNLM"/>
    </source>
</evidence>
<dbReference type="AlphaFoldDB" id="A0AA37XFN3"/>
<accession>A0AA37XFN3</accession>
<name>A0AA37XFN3_9MICO</name>
<keyword evidence="3" id="KW-1185">Reference proteome</keyword>
<feature type="chain" id="PRO_5041427377" description="DNA modification methylase" evidence="1">
    <location>
        <begin position="24"/>
        <end position="156"/>
    </location>
</feature>